<comment type="caution">
    <text evidence="2">The sequence shown here is derived from an EMBL/GenBank/DDBJ whole genome shotgun (WGS) entry which is preliminary data.</text>
</comment>
<dbReference type="AlphaFoldDB" id="A0AA88NIG5"/>
<dbReference type="Pfam" id="PF14953">
    <property type="entry name" value="DUF4504"/>
    <property type="match status" value="1"/>
</dbReference>
<dbReference type="PANTHER" id="PTHR31366:SF2">
    <property type="entry name" value="UPF0739 PROTEIN C1ORF74"/>
    <property type="match status" value="1"/>
</dbReference>
<dbReference type="InterPro" id="IPR027850">
    <property type="entry name" value="DUF4504"/>
</dbReference>
<sequence length="265" mass="30140">MVVSADIFISKAQMFLCCGKKKKRQIPHSSCLDMAVQIIAVDLGLKPAVLYDLNSACAEQIQRYVSSLHEAGVLNTTLRIFSISGSCLVVNCNLMKEHLSEVLEKKSLLTVDVCAWKEQPSLIVMDSSTKHMVKEMLDFIMDKEDQHPSIIVVEEELHERWNLCTLFGILLGYPTSYWFNQAQSFENCLSMTPLVVNKVWVCWPICDTKHSSCLYSFSVPEVLWAEIDTFIQNWVERLRGRFCKQTVLIKLSISKETVILPTVAL</sequence>
<accession>A0AA88NIG5</accession>
<organism evidence="2 3">
    <name type="scientific">Tachysurus vachellii</name>
    <name type="common">Darkbarbel catfish</name>
    <name type="synonym">Pelteobagrus vachellii</name>
    <dbReference type="NCBI Taxonomy" id="175792"/>
    <lineage>
        <taxon>Eukaryota</taxon>
        <taxon>Metazoa</taxon>
        <taxon>Chordata</taxon>
        <taxon>Craniata</taxon>
        <taxon>Vertebrata</taxon>
        <taxon>Euteleostomi</taxon>
        <taxon>Actinopterygii</taxon>
        <taxon>Neopterygii</taxon>
        <taxon>Teleostei</taxon>
        <taxon>Ostariophysi</taxon>
        <taxon>Siluriformes</taxon>
        <taxon>Bagridae</taxon>
        <taxon>Tachysurus</taxon>
    </lineage>
</organism>
<dbReference type="EMBL" id="JAVHJS010000005">
    <property type="protein sequence ID" value="KAK2858008.1"/>
    <property type="molecule type" value="Genomic_DNA"/>
</dbReference>
<comment type="similarity">
    <text evidence="1">Belongs to the UPF0739 family.</text>
</comment>
<protein>
    <submittedName>
        <fullName evidence="2">Uncharacterized protein</fullName>
    </submittedName>
</protein>
<reference evidence="2" key="1">
    <citation type="submission" date="2023-08" db="EMBL/GenBank/DDBJ databases">
        <title>Pelteobagrus vachellii genome.</title>
        <authorList>
            <person name="Liu H."/>
        </authorList>
    </citation>
    <scope>NUCLEOTIDE SEQUENCE</scope>
    <source>
        <strain evidence="2">PRFRI_2022a</strain>
        <tissue evidence="2">Muscle</tissue>
    </source>
</reference>
<keyword evidence="3" id="KW-1185">Reference proteome</keyword>
<evidence type="ECO:0000313" key="3">
    <source>
        <dbReference type="Proteomes" id="UP001187315"/>
    </source>
</evidence>
<dbReference type="Proteomes" id="UP001187315">
    <property type="component" value="Unassembled WGS sequence"/>
</dbReference>
<gene>
    <name evidence="2" type="ORF">Q7C36_005927</name>
</gene>
<proteinExistence type="inferred from homology"/>
<evidence type="ECO:0000256" key="1">
    <source>
        <dbReference type="ARBA" id="ARBA00007065"/>
    </source>
</evidence>
<evidence type="ECO:0000313" key="2">
    <source>
        <dbReference type="EMBL" id="KAK2858008.1"/>
    </source>
</evidence>
<dbReference type="PANTHER" id="PTHR31366">
    <property type="entry name" value="UPF0739 PROTEIN C1ORF74"/>
    <property type="match status" value="1"/>
</dbReference>
<name>A0AA88NIG5_TACVA</name>